<evidence type="ECO:0000313" key="7">
    <source>
        <dbReference type="EMBL" id="MDW9213551.1"/>
    </source>
</evidence>
<evidence type="ECO:0000256" key="4">
    <source>
        <dbReference type="SAM" id="MobiDB-lite"/>
    </source>
</evidence>
<evidence type="ECO:0000256" key="1">
    <source>
        <dbReference type="ARBA" id="ARBA00004613"/>
    </source>
</evidence>
<feature type="domain" description="Insecticide toxin TcdB middle/N-terminal" evidence="6">
    <location>
        <begin position="642"/>
        <end position="808"/>
    </location>
</feature>
<dbReference type="EMBL" id="JAWQCK010000009">
    <property type="protein sequence ID" value="MDW9213551.1"/>
    <property type="molecule type" value="Genomic_DNA"/>
</dbReference>
<dbReference type="Pfam" id="PF12255">
    <property type="entry name" value="TcdB_toxin_midC"/>
    <property type="match status" value="1"/>
</dbReference>
<organism evidence="7 8">
    <name type="scientific">Bacillus thuringiensis serovar toumanoffi</name>
    <dbReference type="NCBI Taxonomy" id="180862"/>
    <lineage>
        <taxon>Bacteria</taxon>
        <taxon>Bacillati</taxon>
        <taxon>Bacillota</taxon>
        <taxon>Bacilli</taxon>
        <taxon>Bacillales</taxon>
        <taxon>Bacillaceae</taxon>
        <taxon>Bacillus</taxon>
        <taxon>Bacillus cereus group</taxon>
    </lineage>
</organism>
<protein>
    <submittedName>
        <fullName evidence="7">Toxin</fullName>
    </submittedName>
</protein>
<feature type="domain" description="Insecticide toxin TcdB middle/C-terminal" evidence="5">
    <location>
        <begin position="858"/>
        <end position="1000"/>
    </location>
</feature>
<sequence>MSQTNTNVGLFSPSLPKGGGSIKGMEGSVTAPGSDGMARFNVPLPVTPGRTITPDVNLSYSSGNGNGPFGMGWHMGFMSIRRRTNTGIPSYKSGDHFIGPDGEVLVPESDENGQVITRQTDTTAQGISLGEPFIVTRYFPRIESNFNLIEYWEAKEDSHTSPFWLIHSADGILHCFGKTVQAKIASPDDPTKIAEWLLEESVSPFGEHVYYQYKEEDNIGINLKQDTHQYGGNRYLKTIRYGNKVAYHSLYLWNGEIPMDSQWLYFVMLDYGENDTSVNGSPQYTYQGEWLARADCFSRYEYGFETRTCRLCRQVLMFHNFTELNEEPTLIWKMQFEYDENPAVSMLTAVQQLAYETDGKPLSMPPLEFDYTPFEIHQPIDWQPFLPAPELNNGEQYQIVDLYGEGIPGLLYRDKSHWHYRSPVRSDTLDGITYESWKSLPQIPVNVQNGMLLDMNGDGYLEWLIAQSGVIGSYTMNPDKTWSNFVPFKALPTEFFHPKAQLSNVTGSGLPDLVMIGPKSVRFYAGEESGFKRSREVWQKAGITLPIEGLNEKELIAFSDMLGSGQSHLVRIRHDGVTCWPNMGQGIFGEPLVLPGFTINERDFDPKRVYLADLDGSGTSDVIYASHDALHIYQNLSGNSFADPVQIPLPAGVHFDNLCRLQPADISGRGISNLVLNVPYISPRSWYLDLCSIKPYLLKSTSNNLGASNEFFYRSSAQYWLDEKQSDSSVVCTLPFPINVISCIQTLDEISGSTKIQEYTYRNGVYDRMEKEFAGFGYIVTKVEERDYEGSISKNTQPILTRSWYHTGQQEDDTRTFTQSWKGDPIAFHLKPSRFTTFDLNVTKDVPLDSLNERQEYWLYRSLKGMPLRTEIFRGDMLESSPYLVESYRYQVRLVQSTDSECVVLPLQLEQLTYNYEQISSDPQCTQQIQQFFDEYGSSTQSVTIHYPRREQPNENPYPDTLPDTSWSSSYDSQQMLLRFTRQREKAYHLTNSENWRLGIPHQNRLDAFVYPAESVPNEGISTELLGDDGTLQTPAQEQAYGGQTEVIYVGDNKPDLRALIYYTRSAVLDEVCLQAYEGILSDEQLNLLLTSAGYKQSTRILGFEDEPDVLVAEQGFTRYTNKEGFYRMVGQQASMLTGEQVLSWDDNWCVVISAEDAVKNKTQIAYDYRFLQANQIIDANNNVSQVQLDALGRVIYSRIWGTEKGEDVGFNPALQFSSPETIDQALTLVPPLPVGSCYVYDTNSWMGKISFEQLSELVSDGTELWNFLIANRFITLDGRIRTRGRFQKDLSQLSQTVSNIFKGAIRNPSHTLILKADRYPDDPAQQIQTTIIFSDGFGRMLQSSQKAEPKGDILDNAKENLIKSENKTRWIISERADYDGKGTVIRNFQPIYLHDWQYVNNESIHSQMYATNYYYDALSRQIRVVNAKGYEQRNAFYPWFTVNEDENDTWNNGGMEE</sequence>
<evidence type="ECO:0000313" key="8">
    <source>
        <dbReference type="Proteomes" id="UP001272716"/>
    </source>
</evidence>
<dbReference type="PRINTS" id="PR01341">
    <property type="entry name" value="SALSPVBPROT"/>
</dbReference>
<dbReference type="InterPro" id="IPR022045">
    <property type="entry name" value="TcdB_toxin_mid/N"/>
</dbReference>
<dbReference type="InterPro" id="IPR003284">
    <property type="entry name" value="Sal_SpvB"/>
</dbReference>
<name>A0ABD5I8B1_BACTU</name>
<gene>
    <name evidence="7" type="ORF">BTTOUR_32900</name>
</gene>
<evidence type="ECO:0000256" key="3">
    <source>
        <dbReference type="ARBA" id="ARBA00023026"/>
    </source>
</evidence>
<proteinExistence type="predicted"/>
<dbReference type="GO" id="GO:0005576">
    <property type="term" value="C:extracellular region"/>
    <property type="evidence" value="ECO:0007669"/>
    <property type="project" value="UniProtKB-SubCell"/>
</dbReference>
<reference evidence="7 8" key="1">
    <citation type="submission" date="2023-10" db="EMBL/GenBank/DDBJ databases">
        <title>Draft Genome Sequence of Bacillus thuringiensis serovar. toumanoffi 4059: Identification of a Novel Cry Protein Candidate.</title>
        <authorList>
            <person name="Murdoch R.W."/>
            <person name="Gemler B."/>
            <person name="Heater B.S."/>
        </authorList>
    </citation>
    <scope>NUCLEOTIDE SEQUENCE [LARGE SCALE GENOMIC DNA]</scope>
    <source>
        <strain evidence="7 8">4059</strain>
    </source>
</reference>
<evidence type="ECO:0000259" key="6">
    <source>
        <dbReference type="Pfam" id="PF12256"/>
    </source>
</evidence>
<comment type="subcellular location">
    <subcellularLocation>
        <location evidence="1">Secreted</location>
    </subcellularLocation>
</comment>
<evidence type="ECO:0000259" key="5">
    <source>
        <dbReference type="Pfam" id="PF12255"/>
    </source>
</evidence>
<keyword evidence="3" id="KW-0843">Virulence</keyword>
<feature type="region of interest" description="Disordered" evidence="4">
    <location>
        <begin position="1"/>
        <end position="24"/>
    </location>
</feature>
<accession>A0ABD5I8B1</accession>
<dbReference type="Pfam" id="PF03534">
    <property type="entry name" value="SpvB"/>
    <property type="match status" value="1"/>
</dbReference>
<dbReference type="InterPro" id="IPR022044">
    <property type="entry name" value="TcdB_toxin_mid/C"/>
</dbReference>
<keyword evidence="2" id="KW-0964">Secreted</keyword>
<evidence type="ECO:0000256" key="2">
    <source>
        <dbReference type="ARBA" id="ARBA00022525"/>
    </source>
</evidence>
<dbReference type="RefSeq" id="WP_000084207.1">
    <property type="nucleotide sequence ID" value="NZ_JAWQCK010000009.1"/>
</dbReference>
<comment type="caution">
    <text evidence="7">The sequence shown here is derived from an EMBL/GenBank/DDBJ whole genome shotgun (WGS) entry which is preliminary data.</text>
</comment>
<dbReference type="InterPro" id="IPR028994">
    <property type="entry name" value="Integrin_alpha_N"/>
</dbReference>
<dbReference type="Proteomes" id="UP001272716">
    <property type="component" value="Unassembled WGS sequence"/>
</dbReference>
<dbReference type="Pfam" id="PF12256">
    <property type="entry name" value="TcdB_toxin_midN"/>
    <property type="match status" value="1"/>
</dbReference>
<dbReference type="SUPFAM" id="SSF69318">
    <property type="entry name" value="Integrin alpha N-terminal domain"/>
    <property type="match status" value="1"/>
</dbReference>